<dbReference type="Pfam" id="PF21082">
    <property type="entry name" value="MS_channel_3rd"/>
    <property type="match status" value="1"/>
</dbReference>
<evidence type="ECO:0000256" key="2">
    <source>
        <dbReference type="ARBA" id="ARBA00008017"/>
    </source>
</evidence>
<dbReference type="PANTHER" id="PTHR30566:SF25">
    <property type="entry name" value="INNER MEMBRANE PROTEIN"/>
    <property type="match status" value="1"/>
</dbReference>
<dbReference type="PANTHER" id="PTHR30566">
    <property type="entry name" value="YNAI-RELATED MECHANOSENSITIVE ION CHANNEL"/>
    <property type="match status" value="1"/>
</dbReference>
<evidence type="ECO:0000259" key="10">
    <source>
        <dbReference type="Pfam" id="PF21088"/>
    </source>
</evidence>
<dbReference type="Gene3D" id="3.30.70.100">
    <property type="match status" value="1"/>
</dbReference>
<evidence type="ECO:0000256" key="1">
    <source>
        <dbReference type="ARBA" id="ARBA00004651"/>
    </source>
</evidence>
<dbReference type="STRING" id="112901.SAMN04488500_12352"/>
<dbReference type="Proteomes" id="UP000192738">
    <property type="component" value="Unassembled WGS sequence"/>
</dbReference>
<dbReference type="SUPFAM" id="SSF50182">
    <property type="entry name" value="Sm-like ribonucleoproteins"/>
    <property type="match status" value="1"/>
</dbReference>
<name>A0A1W2EDI7_9FIRM</name>
<organism evidence="11 12">
    <name type="scientific">Sporomusa malonica</name>
    <dbReference type="NCBI Taxonomy" id="112901"/>
    <lineage>
        <taxon>Bacteria</taxon>
        <taxon>Bacillati</taxon>
        <taxon>Bacillota</taxon>
        <taxon>Negativicutes</taxon>
        <taxon>Selenomonadales</taxon>
        <taxon>Sporomusaceae</taxon>
        <taxon>Sporomusa</taxon>
    </lineage>
</organism>
<dbReference type="OrthoDB" id="9809206at2"/>
<keyword evidence="3" id="KW-1003">Cell membrane</keyword>
<protein>
    <submittedName>
        <fullName evidence="11">Small-conductance mechanosensitive channel</fullName>
    </submittedName>
</protein>
<dbReference type="SUPFAM" id="SSF82689">
    <property type="entry name" value="Mechanosensitive channel protein MscS (YggB), C-terminal domain"/>
    <property type="match status" value="1"/>
</dbReference>
<sequence>MILSIPDMKGLFLSLAVFLLCNAIGIIISKGIWSKVTRITTHVSEEYAEILGKALQGMPALWGALLGSYSAIRMVEAKAEWLRLLDGIVVAAGIFSITMVTARIFAAMATIYARRAEGAFPSASILANIIEAATYVTGVLIILQTFGVSIAPILTALGVGGLAVALALQDTLANVFSGLHILLAKPIQAGDYIKLSTGEEGHVMDISWRNTTIRALGNSLIIVPNQKIASAIIINYDKPDRELAVSVSVGVSYASDLDHVEKVTLTVAKEVMDEMAAGIANFEPVVRFHTFGDSSILLNVILRVEGFIDQFRMKHELIKRLHTRYNREGIEIPFPIRTIHMKSVD</sequence>
<evidence type="ECO:0000256" key="5">
    <source>
        <dbReference type="ARBA" id="ARBA00022989"/>
    </source>
</evidence>
<accession>A0A1W2EDI7</accession>
<dbReference type="RefSeq" id="WP_084577783.1">
    <property type="nucleotide sequence ID" value="NZ_CP155572.1"/>
</dbReference>
<dbReference type="GO" id="GO:0005886">
    <property type="term" value="C:plasma membrane"/>
    <property type="evidence" value="ECO:0007669"/>
    <property type="project" value="UniProtKB-SubCell"/>
</dbReference>
<keyword evidence="6 7" id="KW-0472">Membrane</keyword>
<evidence type="ECO:0000313" key="11">
    <source>
        <dbReference type="EMBL" id="SMD07820.1"/>
    </source>
</evidence>
<dbReference type="Pfam" id="PF21088">
    <property type="entry name" value="MS_channel_1st"/>
    <property type="match status" value="1"/>
</dbReference>
<evidence type="ECO:0000256" key="4">
    <source>
        <dbReference type="ARBA" id="ARBA00022692"/>
    </source>
</evidence>
<dbReference type="InterPro" id="IPR049142">
    <property type="entry name" value="MS_channel_1st"/>
</dbReference>
<dbReference type="InterPro" id="IPR049278">
    <property type="entry name" value="MS_channel_C"/>
</dbReference>
<feature type="transmembrane region" description="Helical" evidence="7">
    <location>
        <begin position="125"/>
        <end position="143"/>
    </location>
</feature>
<evidence type="ECO:0000256" key="6">
    <source>
        <dbReference type="ARBA" id="ARBA00023136"/>
    </source>
</evidence>
<keyword evidence="4 7" id="KW-0812">Transmembrane</keyword>
<dbReference type="InterPro" id="IPR006685">
    <property type="entry name" value="MscS_channel_2nd"/>
</dbReference>
<gene>
    <name evidence="11" type="ORF">SAMN04488500_12352</name>
</gene>
<keyword evidence="5 7" id="KW-1133">Transmembrane helix</keyword>
<feature type="domain" description="Mechanosensitive ion channel MscS" evidence="8">
    <location>
        <begin position="170"/>
        <end position="237"/>
    </location>
</feature>
<dbReference type="Pfam" id="PF00924">
    <property type="entry name" value="MS_channel_2nd"/>
    <property type="match status" value="1"/>
</dbReference>
<evidence type="ECO:0000256" key="7">
    <source>
        <dbReference type="SAM" id="Phobius"/>
    </source>
</evidence>
<dbReference type="InterPro" id="IPR011014">
    <property type="entry name" value="MscS_channel_TM-2"/>
</dbReference>
<dbReference type="AlphaFoldDB" id="A0A1W2EDI7"/>
<dbReference type="EMBL" id="FWXI01000023">
    <property type="protein sequence ID" value="SMD07820.1"/>
    <property type="molecule type" value="Genomic_DNA"/>
</dbReference>
<feature type="transmembrane region" description="Helical" evidence="7">
    <location>
        <begin position="149"/>
        <end position="168"/>
    </location>
</feature>
<feature type="domain" description="Mechanosensitive ion channel transmembrane helices 2/3" evidence="10">
    <location>
        <begin position="133"/>
        <end position="169"/>
    </location>
</feature>
<comment type="similarity">
    <text evidence="2">Belongs to the MscS (TC 1.A.23) family.</text>
</comment>
<dbReference type="InterPro" id="IPR010920">
    <property type="entry name" value="LSM_dom_sf"/>
</dbReference>
<comment type="subcellular location">
    <subcellularLocation>
        <location evidence="1">Cell membrane</location>
        <topology evidence="1">Multi-pass membrane protein</topology>
    </subcellularLocation>
</comment>
<feature type="domain" description="Mechanosensitive ion channel MscS C-terminal" evidence="9">
    <location>
        <begin position="245"/>
        <end position="332"/>
    </location>
</feature>
<dbReference type="InterPro" id="IPR011066">
    <property type="entry name" value="MscS_channel_C_sf"/>
</dbReference>
<dbReference type="Gene3D" id="2.30.30.60">
    <property type="match status" value="1"/>
</dbReference>
<feature type="transmembrane region" description="Helical" evidence="7">
    <location>
        <begin position="88"/>
        <end position="113"/>
    </location>
</feature>
<dbReference type="GO" id="GO:0055085">
    <property type="term" value="P:transmembrane transport"/>
    <property type="evidence" value="ECO:0007669"/>
    <property type="project" value="InterPro"/>
</dbReference>
<keyword evidence="12" id="KW-1185">Reference proteome</keyword>
<evidence type="ECO:0000313" key="12">
    <source>
        <dbReference type="Proteomes" id="UP000192738"/>
    </source>
</evidence>
<evidence type="ECO:0000259" key="8">
    <source>
        <dbReference type="Pfam" id="PF00924"/>
    </source>
</evidence>
<dbReference type="SUPFAM" id="SSF82861">
    <property type="entry name" value="Mechanosensitive channel protein MscS (YggB), transmembrane region"/>
    <property type="match status" value="1"/>
</dbReference>
<reference evidence="11 12" key="1">
    <citation type="submission" date="2017-04" db="EMBL/GenBank/DDBJ databases">
        <authorList>
            <person name="Afonso C.L."/>
            <person name="Miller P.J."/>
            <person name="Scott M.A."/>
            <person name="Spackman E."/>
            <person name="Goraichik I."/>
            <person name="Dimitrov K.M."/>
            <person name="Suarez D.L."/>
            <person name="Swayne D.E."/>
        </authorList>
    </citation>
    <scope>NUCLEOTIDE SEQUENCE [LARGE SCALE GENOMIC DNA]</scope>
    <source>
        <strain evidence="11 12">DSM 5090</strain>
    </source>
</reference>
<evidence type="ECO:0000256" key="3">
    <source>
        <dbReference type="ARBA" id="ARBA00022475"/>
    </source>
</evidence>
<proteinExistence type="inferred from homology"/>
<evidence type="ECO:0000259" key="9">
    <source>
        <dbReference type="Pfam" id="PF21082"/>
    </source>
</evidence>
<dbReference type="Gene3D" id="1.10.287.1260">
    <property type="match status" value="1"/>
</dbReference>
<dbReference type="InterPro" id="IPR023408">
    <property type="entry name" value="MscS_beta-dom_sf"/>
</dbReference>